<dbReference type="GO" id="GO:0140359">
    <property type="term" value="F:ABC-type transporter activity"/>
    <property type="evidence" value="ECO:0007669"/>
    <property type="project" value="InterPro"/>
</dbReference>
<name>E7C3I8_9BACT</name>
<sequence>MSANRILVAEAVRDASRRKIVAVIFAMSVISLFFVDGCVSCSSVNITVEGEARSLPDVAGVAGAALITLLGLWGVLLAGILSADHLQQTLEDGSANLTLTRPVSRNQFAAARLLGALAVSLTAAFVLLGVAGFWLDERNGLAMGPVFISMAACLVGAVTTGALGMLSSLWLPRIATTLAVVLGVAVMTVANGVALFREAPGQGLLALIDRLGPPLASSLWLPLGSWTPQIATQVDPVFLGLRALLWAALSVAALLFAFRRAEIGR</sequence>
<dbReference type="AlphaFoldDB" id="E7C3I8"/>
<feature type="transmembrane region" description="Helical" evidence="1">
    <location>
        <begin position="237"/>
        <end position="258"/>
    </location>
</feature>
<dbReference type="EMBL" id="GU567972">
    <property type="protein sequence ID" value="ADI22012.1"/>
    <property type="molecule type" value="Genomic_DNA"/>
</dbReference>
<accession>E7C3I8</accession>
<reference evidence="2" key="1">
    <citation type="submission" date="2010-01" db="EMBL/GenBank/DDBJ databases">
        <title>Genome fragments of uncultured bacteria from the North Pacific subtropical Gyre.</title>
        <authorList>
            <person name="Pham V.D."/>
            <person name="Delong E.F."/>
        </authorList>
    </citation>
    <scope>NUCLEOTIDE SEQUENCE</scope>
</reference>
<feature type="transmembrane region" description="Helical" evidence="1">
    <location>
        <begin position="113"/>
        <end position="135"/>
    </location>
</feature>
<protein>
    <recommendedName>
        <fullName evidence="3">ABC-type transport system involved in multi-copper enzyme maturation, permease component</fullName>
    </recommendedName>
</protein>
<organism evidence="2">
    <name type="scientific">uncultured myxobacterium HF0200_01L06</name>
    <dbReference type="NCBI Taxonomy" id="723556"/>
    <lineage>
        <taxon>Bacteria</taxon>
        <taxon>Pseudomonadati</taxon>
        <taxon>Myxococcota</taxon>
        <taxon>Myxococcia</taxon>
        <taxon>Myxococcales</taxon>
        <taxon>environmental samples</taxon>
    </lineage>
</organism>
<evidence type="ECO:0000256" key="1">
    <source>
        <dbReference type="SAM" id="Phobius"/>
    </source>
</evidence>
<keyword evidence="1" id="KW-1133">Transmembrane helix</keyword>
<feature type="transmembrane region" description="Helical" evidence="1">
    <location>
        <begin position="178"/>
        <end position="196"/>
    </location>
</feature>
<feature type="transmembrane region" description="Helical" evidence="1">
    <location>
        <begin position="147"/>
        <end position="171"/>
    </location>
</feature>
<evidence type="ECO:0000313" key="2">
    <source>
        <dbReference type="EMBL" id="ADI22012.1"/>
    </source>
</evidence>
<feature type="transmembrane region" description="Helical" evidence="1">
    <location>
        <begin position="20"/>
        <end position="46"/>
    </location>
</feature>
<evidence type="ECO:0008006" key="3">
    <source>
        <dbReference type="Google" id="ProtNLM"/>
    </source>
</evidence>
<keyword evidence="1" id="KW-0472">Membrane</keyword>
<dbReference type="GO" id="GO:0005886">
    <property type="term" value="C:plasma membrane"/>
    <property type="evidence" value="ECO:0007669"/>
    <property type="project" value="UniProtKB-SubCell"/>
</dbReference>
<keyword evidence="1" id="KW-0812">Transmembrane</keyword>
<proteinExistence type="predicted"/>
<feature type="transmembrane region" description="Helical" evidence="1">
    <location>
        <begin position="58"/>
        <end position="81"/>
    </location>
</feature>
<dbReference type="Pfam" id="PF12679">
    <property type="entry name" value="ABC2_membrane_2"/>
    <property type="match status" value="1"/>
</dbReference>